<dbReference type="Proteomes" id="UP001596283">
    <property type="component" value="Unassembled WGS sequence"/>
</dbReference>
<evidence type="ECO:0000313" key="2">
    <source>
        <dbReference type="EMBL" id="MFC6261062.1"/>
    </source>
</evidence>
<evidence type="ECO:0000313" key="3">
    <source>
        <dbReference type="Proteomes" id="UP001596283"/>
    </source>
</evidence>
<feature type="transmembrane region" description="Helical" evidence="1">
    <location>
        <begin position="12"/>
        <end position="34"/>
    </location>
</feature>
<dbReference type="EMBL" id="JBHSSI010000053">
    <property type="protein sequence ID" value="MFC6261062.1"/>
    <property type="molecule type" value="Genomic_DNA"/>
</dbReference>
<keyword evidence="1" id="KW-0472">Membrane</keyword>
<keyword evidence="1" id="KW-0812">Transmembrane</keyword>
<organism evidence="2 3">
    <name type="scientific">Levilactobacillus fujinensis</name>
    <dbReference type="NCBI Taxonomy" id="2486024"/>
    <lineage>
        <taxon>Bacteria</taxon>
        <taxon>Bacillati</taxon>
        <taxon>Bacillota</taxon>
        <taxon>Bacilli</taxon>
        <taxon>Lactobacillales</taxon>
        <taxon>Lactobacillaceae</taxon>
        <taxon>Levilactobacillus</taxon>
    </lineage>
</organism>
<dbReference type="Pfam" id="PF12459">
    <property type="entry name" value="DltX"/>
    <property type="match status" value="1"/>
</dbReference>
<evidence type="ECO:0000256" key="1">
    <source>
        <dbReference type="SAM" id="Phobius"/>
    </source>
</evidence>
<protein>
    <submittedName>
        <fullName evidence="2">Teichoic acid D-Ala incorporation-associated protein DltX</fullName>
    </submittedName>
</protein>
<sequence>MRAKWLAFWHQPVVAFIGWTAFYFVILMALVYLYGYSGLNNSTFIYNEF</sequence>
<keyword evidence="3" id="KW-1185">Reference proteome</keyword>
<keyword evidence="1" id="KW-1133">Transmembrane helix</keyword>
<name>A0ABW1TGS0_9LACO</name>
<accession>A0ABW1TGS0</accession>
<dbReference type="InterPro" id="IPR021008">
    <property type="entry name" value="DltX"/>
</dbReference>
<proteinExistence type="predicted"/>
<comment type="caution">
    <text evidence="2">The sequence shown here is derived from an EMBL/GenBank/DDBJ whole genome shotgun (WGS) entry which is preliminary data.</text>
</comment>
<gene>
    <name evidence="2" type="ORF">ACFP1C_08935</name>
</gene>
<dbReference type="RefSeq" id="WP_125685746.1">
    <property type="nucleotide sequence ID" value="NZ_JBHSSI010000053.1"/>
</dbReference>
<reference evidence="3" key="1">
    <citation type="journal article" date="2019" name="Int. J. Syst. Evol. Microbiol.">
        <title>The Global Catalogue of Microorganisms (GCM) 10K type strain sequencing project: providing services to taxonomists for standard genome sequencing and annotation.</title>
        <authorList>
            <consortium name="The Broad Institute Genomics Platform"/>
            <consortium name="The Broad Institute Genome Sequencing Center for Infectious Disease"/>
            <person name="Wu L."/>
            <person name="Ma J."/>
        </authorList>
    </citation>
    <scope>NUCLEOTIDE SEQUENCE [LARGE SCALE GENOMIC DNA]</scope>
    <source>
        <strain evidence="3">CCM 8908</strain>
    </source>
</reference>